<evidence type="ECO:0000256" key="1">
    <source>
        <dbReference type="SAM" id="MobiDB-lite"/>
    </source>
</evidence>
<dbReference type="AlphaFoldDB" id="A0A834TWX4"/>
<feature type="compositionally biased region" description="Acidic residues" evidence="1">
    <location>
        <begin position="88"/>
        <end position="101"/>
    </location>
</feature>
<proteinExistence type="predicted"/>
<feature type="compositionally biased region" description="Polar residues" evidence="1">
    <location>
        <begin position="121"/>
        <end position="133"/>
    </location>
</feature>
<sequence>MEAENREKLSSEEADLYARSNKKVKTSVIQGGNCEGTNMDVMDDSYTGDRNQEEQGFVSFRDKLLLTHTDSHNVEDGEVVLSDLDGSSSEDDSSSEEEGDVGEDHLNIPVLEFSQEEYDQWQCSELKAQSRNPNGDDHSGTTEVNTAVVQAGLNGSVGPMAGEGSQPIQKVGKGKEDDKGNNGIYGPWMLPKKPNRMRNIVPRKSSLNVNHGSRIDENLGKVGTEIGSEAQLVVKPNEPRPYMKSDRMKAIKQKEVDIGKQVRLGPKSNNGMGMKGVRLQVKETKASSSSGGKKTTRDTFVNPVFEMEQAGGLVSRDVGPRDLGAKNLGSLITTHDGGISRTTSSSVGMSRPSKPPDLNIVFMEVGEENNEMEDMQMHEVDDAAHAARS</sequence>
<dbReference type="EMBL" id="JAAIUW010000005">
    <property type="protein sequence ID" value="KAF7830018.1"/>
    <property type="molecule type" value="Genomic_DNA"/>
</dbReference>
<evidence type="ECO:0000313" key="2">
    <source>
        <dbReference type="EMBL" id="KAF7830018.1"/>
    </source>
</evidence>
<evidence type="ECO:0000313" key="3">
    <source>
        <dbReference type="Proteomes" id="UP000634136"/>
    </source>
</evidence>
<feature type="region of interest" description="Disordered" evidence="1">
    <location>
        <begin position="70"/>
        <end position="142"/>
    </location>
</feature>
<dbReference type="Proteomes" id="UP000634136">
    <property type="component" value="Unassembled WGS sequence"/>
</dbReference>
<keyword evidence="3" id="KW-1185">Reference proteome</keyword>
<feature type="compositionally biased region" description="Basic and acidic residues" evidence="1">
    <location>
        <begin position="237"/>
        <end position="260"/>
    </location>
</feature>
<feature type="region of interest" description="Disordered" evidence="1">
    <location>
        <begin position="329"/>
        <end position="389"/>
    </location>
</feature>
<protein>
    <submittedName>
        <fullName evidence="2">Uncharacterized protein</fullName>
    </submittedName>
</protein>
<feature type="compositionally biased region" description="Acidic residues" evidence="1">
    <location>
        <begin position="365"/>
        <end position="374"/>
    </location>
</feature>
<reference evidence="2" key="1">
    <citation type="submission" date="2020-09" db="EMBL/GenBank/DDBJ databases">
        <title>Genome-Enabled Discovery of Anthraquinone Biosynthesis in Senna tora.</title>
        <authorList>
            <person name="Kang S.-H."/>
            <person name="Pandey R.P."/>
            <person name="Lee C.-M."/>
            <person name="Sim J.-S."/>
            <person name="Jeong J.-T."/>
            <person name="Choi B.-S."/>
            <person name="Jung M."/>
            <person name="Ginzburg D."/>
            <person name="Zhao K."/>
            <person name="Won S.Y."/>
            <person name="Oh T.-J."/>
            <person name="Yu Y."/>
            <person name="Kim N.-H."/>
            <person name="Lee O.R."/>
            <person name="Lee T.-H."/>
            <person name="Bashyal P."/>
            <person name="Kim T.-S."/>
            <person name="Lee W.-H."/>
            <person name="Kawkins C."/>
            <person name="Kim C.-K."/>
            <person name="Kim J.S."/>
            <person name="Ahn B.O."/>
            <person name="Rhee S.Y."/>
            <person name="Sohng J.K."/>
        </authorList>
    </citation>
    <scope>NUCLEOTIDE SEQUENCE</scope>
    <source>
        <tissue evidence="2">Leaf</tissue>
    </source>
</reference>
<organism evidence="2 3">
    <name type="scientific">Senna tora</name>
    <dbReference type="NCBI Taxonomy" id="362788"/>
    <lineage>
        <taxon>Eukaryota</taxon>
        <taxon>Viridiplantae</taxon>
        <taxon>Streptophyta</taxon>
        <taxon>Embryophyta</taxon>
        <taxon>Tracheophyta</taxon>
        <taxon>Spermatophyta</taxon>
        <taxon>Magnoliopsida</taxon>
        <taxon>eudicotyledons</taxon>
        <taxon>Gunneridae</taxon>
        <taxon>Pentapetalae</taxon>
        <taxon>rosids</taxon>
        <taxon>fabids</taxon>
        <taxon>Fabales</taxon>
        <taxon>Fabaceae</taxon>
        <taxon>Caesalpinioideae</taxon>
        <taxon>Cassia clade</taxon>
        <taxon>Senna</taxon>
    </lineage>
</organism>
<name>A0A834TWX4_9FABA</name>
<accession>A0A834TWX4</accession>
<comment type="caution">
    <text evidence="2">The sequence shown here is derived from an EMBL/GenBank/DDBJ whole genome shotgun (WGS) entry which is preliminary data.</text>
</comment>
<feature type="region of interest" description="Disordered" evidence="1">
    <location>
        <begin position="230"/>
        <end position="302"/>
    </location>
</feature>
<gene>
    <name evidence="2" type="ORF">G2W53_012351</name>
</gene>
<feature type="compositionally biased region" description="Basic and acidic residues" evidence="1">
    <location>
        <begin position="375"/>
        <end position="389"/>
    </location>
</feature>
<dbReference type="OrthoDB" id="1743776at2759"/>
<feature type="region of interest" description="Disordered" evidence="1">
    <location>
        <begin position="29"/>
        <end position="50"/>
    </location>
</feature>
<feature type="region of interest" description="Disordered" evidence="1">
    <location>
        <begin position="154"/>
        <end position="195"/>
    </location>
</feature>